<dbReference type="RefSeq" id="WP_153863182.1">
    <property type="nucleotide sequence ID" value="NZ_WJQS01000002.1"/>
</dbReference>
<dbReference type="Proteomes" id="UP000430975">
    <property type="component" value="Unassembled WGS sequence"/>
</dbReference>
<keyword evidence="3" id="KW-1185">Reference proteome</keyword>
<sequence length="425" mass="48147">MREIRNGVYYTYTPSTKYKSNLLVIKLIAPYNIKRASIRALLSRLFEDGSEAIKNKSILEKKLADLYGATLSVSVQRKGNFHEFSLTSSIARPKLLNDNTDKLVEDWFKLIYSILFEQNFDQNNSELVASFQREKQMLLSLLERDKDDKANLVIEKLMERLYENAEVYYADGLGNEAAISSATLGDLKREYETMINDSLILIGVHGEFINNPLEQEISNWPLPPRSSNISYLDNYITTKLIEEAVTVEKVDGQQTYLALAYYIPMAITLRQKILTQVLNGILGSLPNSVLFTEVRESEGLAYSICSSVDYSRHLLIIEAGIDGEQIETVLSAINQQFNTINQKLLDSNFLNEAKLTLLSNEIQSRDSQAVELYLEFNQILKPGIDFTFENYHHIIETLQPDDIASLLAKVKPSIGVVLKGCEADD</sequence>
<dbReference type="EMBL" id="WJQS01000002">
    <property type="protein sequence ID" value="MRI84853.1"/>
    <property type="molecule type" value="Genomic_DNA"/>
</dbReference>
<dbReference type="InterPro" id="IPR011249">
    <property type="entry name" value="Metalloenz_LuxS/M16"/>
</dbReference>
<dbReference type="AlphaFoldDB" id="A0A6I2GWY8"/>
<gene>
    <name evidence="2" type="ORF">GIY09_02925</name>
</gene>
<dbReference type="Pfam" id="PF05193">
    <property type="entry name" value="Peptidase_M16_C"/>
    <property type="match status" value="1"/>
</dbReference>
<accession>A0A6I2GWY8</accession>
<dbReference type="InterPro" id="IPR007863">
    <property type="entry name" value="Peptidase_M16_C"/>
</dbReference>
<evidence type="ECO:0000313" key="3">
    <source>
        <dbReference type="Proteomes" id="UP000430975"/>
    </source>
</evidence>
<proteinExistence type="predicted"/>
<name>A0A6I2GWY8_9LACT</name>
<protein>
    <recommendedName>
        <fullName evidence="1">Peptidase M16 C-terminal domain-containing protein</fullName>
    </recommendedName>
</protein>
<reference evidence="2 3" key="1">
    <citation type="submission" date="2019-11" db="EMBL/GenBank/DDBJ databases">
        <title>Characterisation of Fundicoccus ignavus gen. nov. sp. nov., a novel genus of the family Aerococcaceae isolated from bulk tank milk.</title>
        <authorList>
            <person name="Siebert A."/>
            <person name="Huptas C."/>
            <person name="Wenning M."/>
            <person name="Scherer S."/>
            <person name="Doll E.V."/>
        </authorList>
    </citation>
    <scope>NUCLEOTIDE SEQUENCE [LARGE SCALE GENOMIC DNA]</scope>
    <source>
        <strain evidence="2 3">WS4759</strain>
    </source>
</reference>
<comment type="caution">
    <text evidence="2">The sequence shown here is derived from an EMBL/GenBank/DDBJ whole genome shotgun (WGS) entry which is preliminary data.</text>
</comment>
<dbReference type="SUPFAM" id="SSF63411">
    <property type="entry name" value="LuxS/MPP-like metallohydrolase"/>
    <property type="match status" value="2"/>
</dbReference>
<evidence type="ECO:0000313" key="2">
    <source>
        <dbReference type="EMBL" id="MRI84853.1"/>
    </source>
</evidence>
<feature type="domain" description="Peptidase M16 C-terminal" evidence="1">
    <location>
        <begin position="214"/>
        <end position="355"/>
    </location>
</feature>
<evidence type="ECO:0000259" key="1">
    <source>
        <dbReference type="Pfam" id="PF05193"/>
    </source>
</evidence>
<dbReference type="Gene3D" id="3.30.830.10">
    <property type="entry name" value="Metalloenzyme, LuxS/M16 peptidase-like"/>
    <property type="match status" value="2"/>
</dbReference>
<organism evidence="2 3">
    <name type="scientific">Fundicoccus ignavus</name>
    <dbReference type="NCBI Taxonomy" id="2664442"/>
    <lineage>
        <taxon>Bacteria</taxon>
        <taxon>Bacillati</taxon>
        <taxon>Bacillota</taxon>
        <taxon>Bacilli</taxon>
        <taxon>Lactobacillales</taxon>
        <taxon>Aerococcaceae</taxon>
        <taxon>Fundicoccus</taxon>
    </lineage>
</organism>
<dbReference type="GO" id="GO:0046872">
    <property type="term" value="F:metal ion binding"/>
    <property type="evidence" value="ECO:0007669"/>
    <property type="project" value="InterPro"/>
</dbReference>